<evidence type="ECO:0000313" key="3">
    <source>
        <dbReference type="Proteomes" id="UP001589855"/>
    </source>
</evidence>
<keyword evidence="2" id="KW-0808">Transferase</keyword>
<reference evidence="2 3" key="1">
    <citation type="submission" date="2024-09" db="EMBL/GenBank/DDBJ databases">
        <authorList>
            <person name="Sun Q."/>
            <person name="Mori K."/>
        </authorList>
    </citation>
    <scope>NUCLEOTIDE SEQUENCE [LARGE SCALE GENOMIC DNA]</scope>
    <source>
        <strain evidence="2 3">TBRC 4575</strain>
    </source>
</reference>
<organism evidence="2 3">
    <name type="scientific">Lactiplantibacillus plajomi</name>
    <dbReference type="NCBI Taxonomy" id="1457217"/>
    <lineage>
        <taxon>Bacteria</taxon>
        <taxon>Bacillati</taxon>
        <taxon>Bacillota</taxon>
        <taxon>Bacilli</taxon>
        <taxon>Lactobacillales</taxon>
        <taxon>Lactobacillaceae</taxon>
        <taxon>Lactiplantibacillus</taxon>
    </lineage>
</organism>
<keyword evidence="1" id="KW-0472">Membrane</keyword>
<dbReference type="Proteomes" id="UP001589855">
    <property type="component" value="Unassembled WGS sequence"/>
</dbReference>
<name>A0ABV6K9U3_9LACO</name>
<evidence type="ECO:0000256" key="1">
    <source>
        <dbReference type="SAM" id="Phobius"/>
    </source>
</evidence>
<keyword evidence="2" id="KW-0418">Kinase</keyword>
<dbReference type="GO" id="GO:0016301">
    <property type="term" value="F:kinase activity"/>
    <property type="evidence" value="ECO:0007669"/>
    <property type="project" value="UniProtKB-KW"/>
</dbReference>
<dbReference type="EMBL" id="JBHLUK010000077">
    <property type="protein sequence ID" value="MFC0425025.1"/>
    <property type="molecule type" value="Genomic_DNA"/>
</dbReference>
<comment type="caution">
    <text evidence="2">The sequence shown here is derived from an EMBL/GenBank/DDBJ whole genome shotgun (WGS) entry which is preliminary data.</text>
</comment>
<feature type="transmembrane region" description="Helical" evidence="1">
    <location>
        <begin position="9"/>
        <end position="29"/>
    </location>
</feature>
<keyword evidence="1" id="KW-0812">Transmembrane</keyword>
<sequence>MHRFKTQSGFILLETIVSLGLLVGGILSFESLELLMRRGEQRMVHQVQRARYDYEVQQMAVTNEKS</sequence>
<gene>
    <name evidence="2" type="ORF">ACFFGS_12890</name>
</gene>
<protein>
    <submittedName>
        <fullName evidence="2">Histidine kinase</fullName>
    </submittedName>
</protein>
<dbReference type="RefSeq" id="WP_137643962.1">
    <property type="nucleotide sequence ID" value="NZ_BAABRM010000002.1"/>
</dbReference>
<keyword evidence="1" id="KW-1133">Transmembrane helix</keyword>
<keyword evidence="3" id="KW-1185">Reference proteome</keyword>
<accession>A0ABV6K9U3</accession>
<evidence type="ECO:0000313" key="2">
    <source>
        <dbReference type="EMBL" id="MFC0425025.1"/>
    </source>
</evidence>
<proteinExistence type="predicted"/>